<dbReference type="PANTHER" id="PTHR22604:SF105">
    <property type="entry name" value="TRANS-1,2-DIHYDROBENZENE-1,2-DIOL DEHYDROGENASE"/>
    <property type="match status" value="1"/>
</dbReference>
<dbReference type="EC" id="1.1.1.179" evidence="7"/>
<evidence type="ECO:0000313" key="6">
    <source>
        <dbReference type="EMBL" id="NLV03205.1"/>
    </source>
</evidence>
<dbReference type="Pfam" id="PF01408">
    <property type="entry name" value="GFO_IDH_MocA"/>
    <property type="match status" value="1"/>
</dbReference>
<dbReference type="Gene3D" id="3.40.50.720">
    <property type="entry name" value="NAD(P)-binding Rossmann-like Domain"/>
    <property type="match status" value="1"/>
</dbReference>
<feature type="compositionally biased region" description="Acidic residues" evidence="3">
    <location>
        <begin position="364"/>
        <end position="373"/>
    </location>
</feature>
<dbReference type="EMBL" id="CP048738">
    <property type="protein sequence ID" value="QIB77905.1"/>
    <property type="molecule type" value="Genomic_DNA"/>
</dbReference>
<evidence type="ECO:0000256" key="1">
    <source>
        <dbReference type="ARBA" id="ARBA00010928"/>
    </source>
</evidence>
<protein>
    <submittedName>
        <fullName evidence="7">D-xylose 1-dehydrogenase</fullName>
        <ecNumber evidence="7">1.1.1.179</ecNumber>
    </submittedName>
</protein>
<evidence type="ECO:0000259" key="5">
    <source>
        <dbReference type="Pfam" id="PF22725"/>
    </source>
</evidence>
<reference evidence="6" key="1">
    <citation type="submission" date="2019-12" db="EMBL/GenBank/DDBJ databases">
        <title>Haloferax alexandrinus strain pws11.</title>
        <authorList>
            <person name="Verma D.K."/>
            <person name="Gopal K."/>
            <person name="Prasad E.S."/>
        </authorList>
    </citation>
    <scope>NUCLEOTIDE SEQUENCE</scope>
    <source>
        <strain evidence="6">Pws11</strain>
    </source>
</reference>
<dbReference type="Pfam" id="PF22725">
    <property type="entry name" value="GFO_IDH_MocA_C3"/>
    <property type="match status" value="1"/>
</dbReference>
<dbReference type="InterPro" id="IPR036291">
    <property type="entry name" value="NAD(P)-bd_dom_sf"/>
</dbReference>
<evidence type="ECO:0000313" key="8">
    <source>
        <dbReference type="Proteomes" id="UP000465667"/>
    </source>
</evidence>
<keyword evidence="2 7" id="KW-0560">Oxidoreductase</keyword>
<dbReference type="AlphaFoldDB" id="A0A6C0UQZ7"/>
<organism evidence="7 8">
    <name type="scientific">Haloferax volcanii</name>
    <name type="common">Halobacterium volcanii</name>
    <dbReference type="NCBI Taxonomy" id="2246"/>
    <lineage>
        <taxon>Archaea</taxon>
        <taxon>Methanobacteriati</taxon>
        <taxon>Methanobacteriota</taxon>
        <taxon>Stenosarchaea group</taxon>
        <taxon>Halobacteria</taxon>
        <taxon>Halobacteriales</taxon>
        <taxon>Haloferacaceae</taxon>
        <taxon>Haloferax</taxon>
    </lineage>
</organism>
<dbReference type="GO" id="GO:0047837">
    <property type="term" value="F:D-xylose 1-dehydrogenase (NADP+) activity"/>
    <property type="evidence" value="ECO:0007669"/>
    <property type="project" value="UniProtKB-EC"/>
</dbReference>
<evidence type="ECO:0000313" key="7">
    <source>
        <dbReference type="EMBL" id="QIB77905.1"/>
    </source>
</evidence>
<proteinExistence type="inferred from homology"/>
<dbReference type="Proteomes" id="UP000465667">
    <property type="component" value="Chromosome"/>
</dbReference>
<dbReference type="NCBIfam" id="NF041392">
    <property type="entry name" value="XylDh_Gfo6_Halo"/>
    <property type="match status" value="1"/>
</dbReference>
<feature type="domain" description="Gfo/Idh/MocA-like oxidoreductase N-terminal" evidence="4">
    <location>
        <begin position="26"/>
        <end position="149"/>
    </location>
</feature>
<evidence type="ECO:0000256" key="3">
    <source>
        <dbReference type="SAM" id="MobiDB-lite"/>
    </source>
</evidence>
<name>A0A6C0UQZ7_HALVO</name>
<dbReference type="RefSeq" id="WP_163488756.1">
    <property type="nucleotide sequence ID" value="NZ_CP048738.1"/>
</dbReference>
<dbReference type="SUPFAM" id="SSF55347">
    <property type="entry name" value="Glyceraldehyde-3-phosphate dehydrogenase-like, C-terminal domain"/>
    <property type="match status" value="1"/>
</dbReference>
<evidence type="ECO:0000259" key="4">
    <source>
        <dbReference type="Pfam" id="PF01408"/>
    </source>
</evidence>
<reference evidence="7 8" key="2">
    <citation type="submission" date="2020-02" db="EMBL/GenBank/DDBJ databases">
        <title>Whole genome sequence of Haloferax alexandrinus pws1.</title>
        <authorList>
            <person name="Verma D.K."/>
            <person name="Gopal K."/>
            <person name="Prasad E.S."/>
        </authorList>
    </citation>
    <scope>NUCLEOTIDE SEQUENCE [LARGE SCALE GENOMIC DNA]</scope>
    <source>
        <strain evidence="8">wsp1</strain>
        <strain evidence="7">Wsp1</strain>
    </source>
</reference>
<feature type="domain" description="GFO/IDH/MocA-like oxidoreductase" evidence="5">
    <location>
        <begin position="157"/>
        <end position="283"/>
    </location>
</feature>
<dbReference type="KEGG" id="hale:G3A49_07045"/>
<dbReference type="Gene3D" id="3.30.360.10">
    <property type="entry name" value="Dihydrodipicolinate Reductase, domain 2"/>
    <property type="match status" value="1"/>
</dbReference>
<evidence type="ECO:0000256" key="2">
    <source>
        <dbReference type="ARBA" id="ARBA00023002"/>
    </source>
</evidence>
<accession>A0A6C0UQZ7</accession>
<dbReference type="InterPro" id="IPR000683">
    <property type="entry name" value="Gfo/Idh/MocA-like_OxRdtase_N"/>
</dbReference>
<dbReference type="InterPro" id="IPR049838">
    <property type="entry name" value="XacA-like"/>
</dbReference>
<dbReference type="PANTHER" id="PTHR22604">
    <property type="entry name" value="OXIDOREDUCTASES"/>
    <property type="match status" value="1"/>
</dbReference>
<comment type="similarity">
    <text evidence="1">Belongs to the Gfo/Idh/MocA family.</text>
</comment>
<gene>
    <name evidence="7" type="ORF">G3A49_07045</name>
    <name evidence="6" type="ORF">GOC85_11510</name>
</gene>
<feature type="region of interest" description="Disordered" evidence="3">
    <location>
        <begin position="361"/>
        <end position="390"/>
    </location>
</feature>
<sequence length="390" mass="42281">MSPAPTDIVEEFTRRDWQGDDVTGTVRVAMIGLGWWTRDEAIPAVEASEFCETTVVVSSSKEKAEGATALTESITHGLTYDEFHEGVAADAYDAVYVVTPNGLHLPYVETAAELGKAVLCEKPLEASVERAEKLVAACDRADVPLMVAYRMQTEPAVRRARELVEAGVIGEPVFVHGHMSQRLLDEVVPDPDQWRLDPELSGGATVMDIGLYPLNTARFVLDADPVRVRATARVDDEAFEAVGDEHVSFGVDFDDGTLAVCTASQSAYQSSHLRVTGTEGELEIEPAFYNRQKRGFRLSWGDQSADYDFEQVNQMTEEFDYFASRLLSDSDPAPDGDHALVDMRAMDAIYAAAERGTDVAVDAADSDSADSDSADAAAANHDADPDSDGT</sequence>
<dbReference type="SUPFAM" id="SSF51735">
    <property type="entry name" value="NAD(P)-binding Rossmann-fold domains"/>
    <property type="match status" value="1"/>
</dbReference>
<dbReference type="GO" id="GO:0000166">
    <property type="term" value="F:nucleotide binding"/>
    <property type="evidence" value="ECO:0007669"/>
    <property type="project" value="InterPro"/>
</dbReference>
<dbReference type="GeneID" id="44083152"/>
<dbReference type="EMBL" id="WOWC01000001">
    <property type="protein sequence ID" value="NLV03205.1"/>
    <property type="molecule type" value="Genomic_DNA"/>
</dbReference>
<dbReference type="InterPro" id="IPR055170">
    <property type="entry name" value="GFO_IDH_MocA-like_dom"/>
</dbReference>
<dbReference type="InterPro" id="IPR050984">
    <property type="entry name" value="Gfo/Idh/MocA_domain"/>
</dbReference>
<dbReference type="Proteomes" id="UP000619835">
    <property type="component" value="Unassembled WGS sequence"/>
</dbReference>